<dbReference type="PROSITE" id="PS00211">
    <property type="entry name" value="ABC_TRANSPORTER_1"/>
    <property type="match status" value="1"/>
</dbReference>
<dbReference type="PANTHER" id="PTHR43394">
    <property type="entry name" value="ATP-DEPENDENT PERMEASE MDL1, MITOCHONDRIAL"/>
    <property type="match status" value="1"/>
</dbReference>
<gene>
    <name evidence="12" type="ORF">SAMN02745248_02215</name>
</gene>
<dbReference type="GO" id="GO:0005886">
    <property type="term" value="C:plasma membrane"/>
    <property type="evidence" value="ECO:0007669"/>
    <property type="project" value="UniProtKB-SubCell"/>
</dbReference>
<dbReference type="InterPro" id="IPR039421">
    <property type="entry name" value="Type_1_exporter"/>
</dbReference>
<dbReference type="PROSITE" id="PS50893">
    <property type="entry name" value="ABC_TRANSPORTER_2"/>
    <property type="match status" value="1"/>
</dbReference>
<keyword evidence="3" id="KW-1003">Cell membrane</keyword>
<dbReference type="InterPro" id="IPR003593">
    <property type="entry name" value="AAA+_ATPase"/>
</dbReference>
<dbReference type="InterPro" id="IPR011527">
    <property type="entry name" value="ABC1_TM_dom"/>
</dbReference>
<keyword evidence="4 9" id="KW-0812">Transmembrane</keyword>
<dbReference type="Pfam" id="PF00005">
    <property type="entry name" value="ABC_tran"/>
    <property type="match status" value="1"/>
</dbReference>
<keyword evidence="2" id="KW-0813">Transport</keyword>
<dbReference type="GO" id="GO:0016887">
    <property type="term" value="F:ATP hydrolysis activity"/>
    <property type="evidence" value="ECO:0007669"/>
    <property type="project" value="InterPro"/>
</dbReference>
<dbReference type="GO" id="GO:0015421">
    <property type="term" value="F:ABC-type oligopeptide transporter activity"/>
    <property type="evidence" value="ECO:0007669"/>
    <property type="project" value="TreeGrafter"/>
</dbReference>
<dbReference type="AlphaFoldDB" id="A0A1M6R689"/>
<evidence type="ECO:0000259" key="11">
    <source>
        <dbReference type="PROSITE" id="PS50929"/>
    </source>
</evidence>
<evidence type="ECO:0000256" key="9">
    <source>
        <dbReference type="SAM" id="Phobius"/>
    </source>
</evidence>
<dbReference type="STRING" id="1121331.SAMN02745248_02215"/>
<organism evidence="12 13">
    <name type="scientific">Hathewaya proteolytica DSM 3090</name>
    <dbReference type="NCBI Taxonomy" id="1121331"/>
    <lineage>
        <taxon>Bacteria</taxon>
        <taxon>Bacillati</taxon>
        <taxon>Bacillota</taxon>
        <taxon>Clostridia</taxon>
        <taxon>Eubacteriales</taxon>
        <taxon>Clostridiaceae</taxon>
        <taxon>Hathewaya</taxon>
    </lineage>
</organism>
<dbReference type="SUPFAM" id="SSF90123">
    <property type="entry name" value="ABC transporter transmembrane region"/>
    <property type="match status" value="1"/>
</dbReference>
<evidence type="ECO:0000256" key="4">
    <source>
        <dbReference type="ARBA" id="ARBA00022692"/>
    </source>
</evidence>
<dbReference type="EMBL" id="FRAD01000020">
    <property type="protein sequence ID" value="SHK27972.1"/>
    <property type="molecule type" value="Genomic_DNA"/>
</dbReference>
<feature type="domain" description="ABC transporter" evidence="10">
    <location>
        <begin position="343"/>
        <end position="579"/>
    </location>
</feature>
<keyword evidence="5" id="KW-0547">Nucleotide-binding</keyword>
<feature type="transmembrane region" description="Helical" evidence="9">
    <location>
        <begin position="235"/>
        <end position="258"/>
    </location>
</feature>
<dbReference type="GO" id="GO:0005524">
    <property type="term" value="F:ATP binding"/>
    <property type="evidence" value="ECO:0007669"/>
    <property type="project" value="UniProtKB-KW"/>
</dbReference>
<dbReference type="OrthoDB" id="9762778at2"/>
<evidence type="ECO:0000259" key="10">
    <source>
        <dbReference type="PROSITE" id="PS50893"/>
    </source>
</evidence>
<keyword evidence="8 9" id="KW-0472">Membrane</keyword>
<comment type="subcellular location">
    <subcellularLocation>
        <location evidence="1">Cell membrane</location>
        <topology evidence="1">Multi-pass membrane protein</topology>
    </subcellularLocation>
</comment>
<feature type="transmembrane region" description="Helical" evidence="9">
    <location>
        <begin position="52"/>
        <end position="71"/>
    </location>
</feature>
<proteinExistence type="predicted"/>
<evidence type="ECO:0000256" key="2">
    <source>
        <dbReference type="ARBA" id="ARBA00022448"/>
    </source>
</evidence>
<feature type="domain" description="ABC transmembrane type-1" evidence="11">
    <location>
        <begin position="16"/>
        <end position="298"/>
    </location>
</feature>
<dbReference type="InterPro" id="IPR017871">
    <property type="entry name" value="ABC_transporter-like_CS"/>
</dbReference>
<dbReference type="CDD" id="cd18548">
    <property type="entry name" value="ABC_6TM_Tm287_like"/>
    <property type="match status" value="1"/>
</dbReference>
<feature type="transmembrane region" description="Helical" evidence="9">
    <location>
        <begin position="278"/>
        <end position="297"/>
    </location>
</feature>
<sequence>MKFFKKYVKKYWKLFVLAVGCLSMEAFCDLLQPTIMSKIIDKGVKNGDLQYVMNMGILMLSVAAVGAIFAVSRNILATHVSYKFGAELRLDLFKKVQSLSFESVDKFGGASLVTRLTNDVTQVQNFTNGMMRIFVKAPILCVGSIVMAVKLNWRMSLVFLAVIPMVIIIIMINMRTGYPFFMKIQDKMDGVNGVMKEYLSGIRVVRAFNRCDYEEKKFEKANEDLADTSVKAMRIMAIFSPCIMLVVNLGIVAILWIGGIKVNNGTMAVGQIMAFINYMTQILFSLTMISHVFMMFIKAKASYERIGQVFKEDTVSEFGEQFFEDKYFEKQLEEYLKEQQPVLEFNKVEFSYYKDTGELALKDVSFKLNRGETLGIIGSTGSGKSTIISMIQGFYAPYSGEIKFNGVNIKDVDIKKLRGIMAVVPQKVVLFSGTIEDNIKWGDETADKNKVETMAKLSMAHEFIEGFPEKYGTMLGQGGVNLSGGQKQRISIARALMRQPQLFIMDDCTSALDVVTESKIRSALKNYSKGMTTIVVAQRITSVMYADKILVMDNGTVAGIGTHEELMDKCHIYKDIYTSQIGKGMENRGQSSAKTKL</sequence>
<name>A0A1M6R689_9CLOT</name>
<evidence type="ECO:0000313" key="13">
    <source>
        <dbReference type="Proteomes" id="UP000183952"/>
    </source>
</evidence>
<evidence type="ECO:0000256" key="1">
    <source>
        <dbReference type="ARBA" id="ARBA00004651"/>
    </source>
</evidence>
<feature type="transmembrane region" description="Helical" evidence="9">
    <location>
        <begin position="157"/>
        <end position="178"/>
    </location>
</feature>
<reference evidence="12 13" key="1">
    <citation type="submission" date="2016-11" db="EMBL/GenBank/DDBJ databases">
        <authorList>
            <person name="Jaros S."/>
            <person name="Januszkiewicz K."/>
            <person name="Wedrychowicz H."/>
        </authorList>
    </citation>
    <scope>NUCLEOTIDE SEQUENCE [LARGE SCALE GENOMIC DNA]</scope>
    <source>
        <strain evidence="12 13">DSM 3090</strain>
    </source>
</reference>
<dbReference type="InterPro" id="IPR027417">
    <property type="entry name" value="P-loop_NTPase"/>
</dbReference>
<evidence type="ECO:0000256" key="5">
    <source>
        <dbReference type="ARBA" id="ARBA00022741"/>
    </source>
</evidence>
<keyword evidence="7 9" id="KW-1133">Transmembrane helix</keyword>
<dbReference type="Gene3D" id="1.20.1560.10">
    <property type="entry name" value="ABC transporter type 1, transmembrane domain"/>
    <property type="match status" value="1"/>
</dbReference>
<keyword evidence="6 12" id="KW-0067">ATP-binding</keyword>
<dbReference type="FunFam" id="3.40.50.300:FF:000221">
    <property type="entry name" value="Multidrug ABC transporter ATP-binding protein"/>
    <property type="match status" value="1"/>
</dbReference>
<evidence type="ECO:0000256" key="7">
    <source>
        <dbReference type="ARBA" id="ARBA00022989"/>
    </source>
</evidence>
<dbReference type="PROSITE" id="PS50929">
    <property type="entry name" value="ABC_TM1F"/>
    <property type="match status" value="1"/>
</dbReference>
<dbReference type="Pfam" id="PF00664">
    <property type="entry name" value="ABC_membrane"/>
    <property type="match status" value="1"/>
</dbReference>
<accession>A0A1M6R689</accession>
<dbReference type="Proteomes" id="UP000183952">
    <property type="component" value="Unassembled WGS sequence"/>
</dbReference>
<evidence type="ECO:0000256" key="8">
    <source>
        <dbReference type="ARBA" id="ARBA00023136"/>
    </source>
</evidence>
<evidence type="ECO:0000313" key="12">
    <source>
        <dbReference type="EMBL" id="SHK27972.1"/>
    </source>
</evidence>
<dbReference type="InterPro" id="IPR036640">
    <property type="entry name" value="ABC1_TM_sf"/>
</dbReference>
<dbReference type="RefSeq" id="WP_072904143.1">
    <property type="nucleotide sequence ID" value="NZ_FRAD01000020.1"/>
</dbReference>
<protein>
    <submittedName>
        <fullName evidence="12">ATP-binding cassette, subfamily B</fullName>
    </submittedName>
</protein>
<dbReference type="SMART" id="SM00382">
    <property type="entry name" value="AAA"/>
    <property type="match status" value="1"/>
</dbReference>
<dbReference type="Gene3D" id="3.40.50.300">
    <property type="entry name" value="P-loop containing nucleotide triphosphate hydrolases"/>
    <property type="match status" value="1"/>
</dbReference>
<evidence type="ECO:0000256" key="6">
    <source>
        <dbReference type="ARBA" id="ARBA00022840"/>
    </source>
</evidence>
<dbReference type="SUPFAM" id="SSF52540">
    <property type="entry name" value="P-loop containing nucleoside triphosphate hydrolases"/>
    <property type="match status" value="1"/>
</dbReference>
<dbReference type="PANTHER" id="PTHR43394:SF1">
    <property type="entry name" value="ATP-BINDING CASSETTE SUB-FAMILY B MEMBER 10, MITOCHONDRIAL"/>
    <property type="match status" value="1"/>
</dbReference>
<dbReference type="InterPro" id="IPR003439">
    <property type="entry name" value="ABC_transporter-like_ATP-bd"/>
</dbReference>
<keyword evidence="13" id="KW-1185">Reference proteome</keyword>
<evidence type="ECO:0000256" key="3">
    <source>
        <dbReference type="ARBA" id="ARBA00022475"/>
    </source>
</evidence>